<evidence type="ECO:0000259" key="2">
    <source>
        <dbReference type="PROSITE" id="PS50206"/>
    </source>
</evidence>
<dbReference type="SMART" id="SM00450">
    <property type="entry name" value="RHOD"/>
    <property type="match status" value="1"/>
</dbReference>
<protein>
    <recommendedName>
        <fullName evidence="2">Rhodanese domain-containing protein</fullName>
    </recommendedName>
</protein>
<organism evidence="3 4">
    <name type="scientific">Neokomagataea anthophila</name>
    <dbReference type="NCBI Taxonomy" id="2826925"/>
    <lineage>
        <taxon>Bacteria</taxon>
        <taxon>Pseudomonadati</taxon>
        <taxon>Pseudomonadota</taxon>
        <taxon>Alphaproteobacteria</taxon>
        <taxon>Acetobacterales</taxon>
        <taxon>Acetobacteraceae</taxon>
        <taxon>Neokomagataea</taxon>
    </lineage>
</organism>
<keyword evidence="4" id="KW-1185">Reference proteome</keyword>
<comment type="caution">
    <text evidence="3">The sequence shown here is derived from an EMBL/GenBank/DDBJ whole genome shotgun (WGS) entry which is preliminary data.</text>
</comment>
<accession>A0ABS5E665</accession>
<dbReference type="InterPro" id="IPR036873">
    <property type="entry name" value="Rhodanese-like_dom_sf"/>
</dbReference>
<sequence>MNILTAKQAWARLSEEPTPVLIDVRTPQEWQFIGLPDAEKLPCPLVCLTWAPDQEEAFVAGLTQAVPDRTQPVLFLCRSGMRSHHASTLAEHAGYEHVTNIADGFEDKHGPGTGWKAAGLPSAHKPLSGS</sequence>
<feature type="domain" description="Rhodanese" evidence="2">
    <location>
        <begin position="15"/>
        <end position="124"/>
    </location>
</feature>
<dbReference type="Proteomes" id="UP000677812">
    <property type="component" value="Unassembled WGS sequence"/>
</dbReference>
<dbReference type="Pfam" id="PF00581">
    <property type="entry name" value="Rhodanese"/>
    <property type="match status" value="1"/>
</dbReference>
<evidence type="ECO:0000313" key="3">
    <source>
        <dbReference type="EMBL" id="MBR0559402.1"/>
    </source>
</evidence>
<dbReference type="EMBL" id="JAGRQH010000002">
    <property type="protein sequence ID" value="MBR0559402.1"/>
    <property type="molecule type" value="Genomic_DNA"/>
</dbReference>
<dbReference type="InterPro" id="IPR001763">
    <property type="entry name" value="Rhodanese-like_dom"/>
</dbReference>
<dbReference type="Gene3D" id="3.40.250.10">
    <property type="entry name" value="Rhodanese-like domain"/>
    <property type="match status" value="1"/>
</dbReference>
<evidence type="ECO:0000256" key="1">
    <source>
        <dbReference type="SAM" id="MobiDB-lite"/>
    </source>
</evidence>
<dbReference type="PROSITE" id="PS50206">
    <property type="entry name" value="RHODANESE_3"/>
    <property type="match status" value="1"/>
</dbReference>
<gene>
    <name evidence="3" type="ORF">KB213_04940</name>
</gene>
<reference evidence="3 4" key="1">
    <citation type="submission" date="2021-04" db="EMBL/GenBank/DDBJ databases">
        <title>The complete genome sequence of Neokomagataea sp. TBRC 2177.</title>
        <authorList>
            <person name="Charoenyingcharoen P."/>
            <person name="Yukphan P."/>
        </authorList>
    </citation>
    <scope>NUCLEOTIDE SEQUENCE [LARGE SCALE GENOMIC DNA]</scope>
    <source>
        <strain evidence="3 4">TBRC 2177</strain>
    </source>
</reference>
<dbReference type="PANTHER" id="PTHR44086">
    <property type="entry name" value="THIOSULFATE SULFURTRANSFERASE RDL2, MITOCHONDRIAL-RELATED"/>
    <property type="match status" value="1"/>
</dbReference>
<dbReference type="PANTHER" id="PTHR44086:SF10">
    <property type="entry name" value="THIOSULFATE SULFURTRANSFERASE_RHODANESE-LIKE DOMAIN-CONTAINING PROTEIN 3"/>
    <property type="match status" value="1"/>
</dbReference>
<proteinExistence type="predicted"/>
<dbReference type="SUPFAM" id="SSF52821">
    <property type="entry name" value="Rhodanese/Cell cycle control phosphatase"/>
    <property type="match status" value="1"/>
</dbReference>
<feature type="region of interest" description="Disordered" evidence="1">
    <location>
        <begin position="106"/>
        <end position="130"/>
    </location>
</feature>
<evidence type="ECO:0000313" key="4">
    <source>
        <dbReference type="Proteomes" id="UP000677812"/>
    </source>
</evidence>
<dbReference type="RefSeq" id="WP_211680877.1">
    <property type="nucleotide sequence ID" value="NZ_JAGRQH010000002.1"/>
</dbReference>
<name>A0ABS5E665_9PROT</name>